<keyword evidence="7" id="KW-1185">Reference proteome</keyword>
<keyword evidence="2" id="KW-0058">Aromatic hydrocarbons catabolism</keyword>
<feature type="active site" description="Proton donor" evidence="4">
    <location>
        <position position="293"/>
    </location>
</feature>
<protein>
    <submittedName>
        <fullName evidence="6">Epoxide hydrolase</fullName>
    </submittedName>
</protein>
<evidence type="ECO:0000313" key="6">
    <source>
        <dbReference type="EMBL" id="QNE21196.1"/>
    </source>
</evidence>
<evidence type="ECO:0000256" key="3">
    <source>
        <dbReference type="ARBA" id="ARBA00022801"/>
    </source>
</evidence>
<name>A0A7G6X4N1_9ACTN</name>
<evidence type="ECO:0000313" key="7">
    <source>
        <dbReference type="Proteomes" id="UP000515563"/>
    </source>
</evidence>
<dbReference type="GO" id="GO:0004301">
    <property type="term" value="F:epoxide hydrolase activity"/>
    <property type="evidence" value="ECO:0007669"/>
    <property type="project" value="TreeGrafter"/>
</dbReference>
<gene>
    <name evidence="6" type="ORF">F1D05_28910</name>
</gene>
<dbReference type="InterPro" id="IPR029058">
    <property type="entry name" value="AB_hydrolase_fold"/>
</dbReference>
<evidence type="ECO:0000256" key="1">
    <source>
        <dbReference type="ARBA" id="ARBA00010088"/>
    </source>
</evidence>
<dbReference type="Proteomes" id="UP000515563">
    <property type="component" value="Chromosome"/>
</dbReference>
<reference evidence="6 7" key="2">
    <citation type="journal article" date="2020" name="Microbiol. Resour. Announc.">
        <title>Antarctic desert soil bacteria exhibit high novel natural product potential, evaluated through long-read genome sequencing and comparative genomics.</title>
        <authorList>
            <person name="Benaud N."/>
            <person name="Edwards R.J."/>
            <person name="Amos T.G."/>
            <person name="D'Agostino P.M."/>
            <person name="Gutierrez-Chavez C."/>
            <person name="Montgomery K."/>
            <person name="Nicetic I."/>
            <person name="Ferrari B.C."/>
        </authorList>
    </citation>
    <scope>NUCLEOTIDE SEQUENCE [LARGE SCALE GENOMIC DNA]</scope>
    <source>
        <strain evidence="6 7">SPB151</strain>
    </source>
</reference>
<dbReference type="RefSeq" id="WP_185443597.1">
    <property type="nucleotide sequence ID" value="NZ_CP043661.1"/>
</dbReference>
<evidence type="ECO:0000256" key="2">
    <source>
        <dbReference type="ARBA" id="ARBA00022797"/>
    </source>
</evidence>
<dbReference type="EMBL" id="CP043661">
    <property type="protein sequence ID" value="QNE21196.1"/>
    <property type="molecule type" value="Genomic_DNA"/>
</dbReference>
<sequence length="384" mass="43161">MSIGAIKPDQVAVPERVLDDLAERLARVRWAQEIPDSDWDYGVPGGHVRQQVAYWRDHYDWRRWEARLNAFPQYSTVIDWQRVHFLHVRSPEPDATPLILTHGWPGSVFEFLDVIGPLTDPRQHDGDPAQAFHLVIPSLPGFGFSGPTRDRGWDLERIAVTWHTLMKRLGYDRFGAAGNDWGSSVSLALGRLFPSDVIGMHVTQVFAEPRPGEVIDDPAVLADREWYGQTMSAYDVLQSQQPQSLAHALSDSPVGLLGWMDLIYRGGHDLEFVLTNVMTYWLTGTVASSMRLYYEASRTGRRQTSSAPLAVAQFANDYRSIRSLAEHDHTGLVSWTEYTSGNHFAAHSAPDDWMADLRAAFSRFQRADGSNSLPRTSVVDVGAF</sequence>
<accession>A0A7G6X4N1</accession>
<dbReference type="PRINTS" id="PR00412">
    <property type="entry name" value="EPOXHYDRLASE"/>
</dbReference>
<feature type="domain" description="Epoxide hydrolase N-terminal" evidence="5">
    <location>
        <begin position="6"/>
        <end position="111"/>
    </location>
</feature>
<dbReference type="KEGG" id="kqi:F1D05_28910"/>
<keyword evidence="3 6" id="KW-0378">Hydrolase</keyword>
<dbReference type="PANTHER" id="PTHR21661:SF35">
    <property type="entry name" value="EPOXIDE HYDROLASE"/>
    <property type="match status" value="1"/>
</dbReference>
<reference evidence="7" key="1">
    <citation type="submission" date="2019-09" db="EMBL/GenBank/DDBJ databases">
        <title>Antimicrobial potential of Antarctic Bacteria.</title>
        <authorList>
            <person name="Benaud N."/>
            <person name="Edwards R.J."/>
            <person name="Ferrari B.C."/>
        </authorList>
    </citation>
    <scope>NUCLEOTIDE SEQUENCE [LARGE SCALE GENOMIC DNA]</scope>
    <source>
        <strain evidence="7">SPB151</strain>
    </source>
</reference>
<dbReference type="Pfam" id="PF06441">
    <property type="entry name" value="EHN"/>
    <property type="match status" value="1"/>
</dbReference>
<dbReference type="Gene3D" id="3.40.50.1820">
    <property type="entry name" value="alpha/beta hydrolase"/>
    <property type="match status" value="1"/>
</dbReference>
<dbReference type="InterPro" id="IPR010497">
    <property type="entry name" value="Epoxide_hydro_N"/>
</dbReference>
<feature type="active site" description="Proton acceptor" evidence="4">
    <location>
        <position position="343"/>
    </location>
</feature>
<dbReference type="AlphaFoldDB" id="A0A7G6X4N1"/>
<dbReference type="InterPro" id="IPR000639">
    <property type="entry name" value="Epox_hydrolase-like"/>
</dbReference>
<dbReference type="PIRSF" id="PIRSF001112">
    <property type="entry name" value="Epoxide_hydrolase"/>
    <property type="match status" value="1"/>
</dbReference>
<evidence type="ECO:0000256" key="4">
    <source>
        <dbReference type="PIRSR" id="PIRSR001112-1"/>
    </source>
</evidence>
<proteinExistence type="inferred from homology"/>
<dbReference type="InterPro" id="IPR016292">
    <property type="entry name" value="Epoxide_hydrolase"/>
</dbReference>
<dbReference type="GO" id="GO:0097176">
    <property type="term" value="P:epoxide metabolic process"/>
    <property type="evidence" value="ECO:0007669"/>
    <property type="project" value="TreeGrafter"/>
</dbReference>
<feature type="active site" description="Nucleophile" evidence="4">
    <location>
        <position position="180"/>
    </location>
</feature>
<organism evidence="6 7">
    <name type="scientific">Kribbella qitaiheensis</name>
    <dbReference type="NCBI Taxonomy" id="1544730"/>
    <lineage>
        <taxon>Bacteria</taxon>
        <taxon>Bacillati</taxon>
        <taxon>Actinomycetota</taxon>
        <taxon>Actinomycetes</taxon>
        <taxon>Propionibacteriales</taxon>
        <taxon>Kribbellaceae</taxon>
        <taxon>Kribbella</taxon>
    </lineage>
</organism>
<evidence type="ECO:0000259" key="5">
    <source>
        <dbReference type="Pfam" id="PF06441"/>
    </source>
</evidence>
<dbReference type="SUPFAM" id="SSF53474">
    <property type="entry name" value="alpha/beta-Hydrolases"/>
    <property type="match status" value="1"/>
</dbReference>
<comment type="similarity">
    <text evidence="1">Belongs to the peptidase S33 family.</text>
</comment>
<dbReference type="PANTHER" id="PTHR21661">
    <property type="entry name" value="EPOXIDE HYDROLASE 1-RELATED"/>
    <property type="match status" value="1"/>
</dbReference>